<protein>
    <recommendedName>
        <fullName evidence="6">FYVE-type domain-containing protein</fullName>
    </recommendedName>
</protein>
<dbReference type="GO" id="GO:0008270">
    <property type="term" value="F:zinc ion binding"/>
    <property type="evidence" value="ECO:0007669"/>
    <property type="project" value="UniProtKB-KW"/>
</dbReference>
<dbReference type="InterPro" id="IPR000306">
    <property type="entry name" value="Znf_FYVE"/>
</dbReference>
<feature type="compositionally biased region" description="Low complexity" evidence="5">
    <location>
        <begin position="39"/>
        <end position="68"/>
    </location>
</feature>
<dbReference type="InParanoid" id="A0A0C3B629"/>
<evidence type="ECO:0000259" key="6">
    <source>
        <dbReference type="PROSITE" id="PS50178"/>
    </source>
</evidence>
<evidence type="ECO:0000256" key="2">
    <source>
        <dbReference type="ARBA" id="ARBA00022771"/>
    </source>
</evidence>
<dbReference type="Proteomes" id="UP000054166">
    <property type="component" value="Unassembled WGS sequence"/>
</dbReference>
<keyword evidence="1" id="KW-0479">Metal-binding</keyword>
<evidence type="ECO:0000256" key="5">
    <source>
        <dbReference type="SAM" id="MobiDB-lite"/>
    </source>
</evidence>
<keyword evidence="8" id="KW-1185">Reference proteome</keyword>
<evidence type="ECO:0000256" key="4">
    <source>
        <dbReference type="PROSITE-ProRule" id="PRU00091"/>
    </source>
</evidence>
<reference evidence="7 8" key="1">
    <citation type="submission" date="2014-04" db="EMBL/GenBank/DDBJ databases">
        <authorList>
            <consortium name="DOE Joint Genome Institute"/>
            <person name="Kuo A."/>
            <person name="Tarkka M."/>
            <person name="Buscot F."/>
            <person name="Kohler A."/>
            <person name="Nagy L.G."/>
            <person name="Floudas D."/>
            <person name="Copeland A."/>
            <person name="Barry K.W."/>
            <person name="Cichocki N."/>
            <person name="Veneault-Fourrey C."/>
            <person name="LaButti K."/>
            <person name="Lindquist E.A."/>
            <person name="Lipzen A."/>
            <person name="Lundell T."/>
            <person name="Morin E."/>
            <person name="Murat C."/>
            <person name="Sun H."/>
            <person name="Tunlid A."/>
            <person name="Henrissat B."/>
            <person name="Grigoriev I.V."/>
            <person name="Hibbett D.S."/>
            <person name="Martin F."/>
            <person name="Nordberg H.P."/>
            <person name="Cantor M.N."/>
            <person name="Hua S.X."/>
        </authorList>
    </citation>
    <scope>NUCLEOTIDE SEQUENCE [LARGE SCALE GENOMIC DNA]</scope>
    <source>
        <strain evidence="7 8">F 1598</strain>
    </source>
</reference>
<dbReference type="PANTHER" id="PTHR23164">
    <property type="entry name" value="EARLY ENDOSOME ANTIGEN 1"/>
    <property type="match status" value="1"/>
</dbReference>
<dbReference type="Gene3D" id="3.30.40.10">
    <property type="entry name" value="Zinc/RING finger domain, C3HC4 (zinc finger)"/>
    <property type="match status" value="1"/>
</dbReference>
<dbReference type="OrthoDB" id="660555at2759"/>
<sequence>MSALASALAAFADKMPSKLTLEGSAVADDEDGETSATASSQDISAPPSIPSSTCSSSRPSISTGSSVSEPIFRHKPVLCPSRRNEHLAVLLPKSLWKPDSLASNCDNFYCRIKFSLFERRHHCRKCGGVFCGKCTARTTPLLDASNLHFLHPPRNIPLEVYASPISPIIPGRVCDDCWEQLNGYPTPRTPRTPDLVPSTPVNMGKPFASETSSLASSVSTPPNGYPVMPKRVVRGVRSSPQLDAYRGVRTSIVNLPETVQEVDTPPAESRPEPSFGELDAYPLRKSSAICKATGGGRWSPKQSPPQPGIRIPGGKAPFEIEMEREEEEARLRYLNPVVQDGAFRYRFVREPEPRPVVASSPFRTPFHLSTF</sequence>
<dbReference type="InterPro" id="IPR017455">
    <property type="entry name" value="Znf_FYVE-rel"/>
</dbReference>
<dbReference type="EMBL" id="KN832997">
    <property type="protein sequence ID" value="KIM81683.1"/>
    <property type="molecule type" value="Genomic_DNA"/>
</dbReference>
<proteinExistence type="predicted"/>
<dbReference type="STRING" id="765440.A0A0C3B629"/>
<keyword evidence="3" id="KW-0862">Zinc</keyword>
<dbReference type="PROSITE" id="PS50178">
    <property type="entry name" value="ZF_FYVE"/>
    <property type="match status" value="1"/>
</dbReference>
<evidence type="ECO:0000256" key="3">
    <source>
        <dbReference type="ARBA" id="ARBA00022833"/>
    </source>
</evidence>
<reference evidence="8" key="2">
    <citation type="submission" date="2015-01" db="EMBL/GenBank/DDBJ databases">
        <title>Evolutionary Origins and Diversification of the Mycorrhizal Mutualists.</title>
        <authorList>
            <consortium name="DOE Joint Genome Institute"/>
            <consortium name="Mycorrhizal Genomics Consortium"/>
            <person name="Kohler A."/>
            <person name="Kuo A."/>
            <person name="Nagy L.G."/>
            <person name="Floudas D."/>
            <person name="Copeland A."/>
            <person name="Barry K.W."/>
            <person name="Cichocki N."/>
            <person name="Veneault-Fourrey C."/>
            <person name="LaButti K."/>
            <person name="Lindquist E.A."/>
            <person name="Lipzen A."/>
            <person name="Lundell T."/>
            <person name="Morin E."/>
            <person name="Murat C."/>
            <person name="Riley R."/>
            <person name="Ohm R."/>
            <person name="Sun H."/>
            <person name="Tunlid A."/>
            <person name="Henrissat B."/>
            <person name="Grigoriev I.V."/>
            <person name="Hibbett D.S."/>
            <person name="Martin F."/>
        </authorList>
    </citation>
    <scope>NUCLEOTIDE SEQUENCE [LARGE SCALE GENOMIC DNA]</scope>
    <source>
        <strain evidence="8">F 1598</strain>
    </source>
</reference>
<accession>A0A0C3B629</accession>
<gene>
    <name evidence="7" type="ORF">PILCRDRAFT_485840</name>
</gene>
<keyword evidence="2 4" id="KW-0863">Zinc-finger</keyword>
<dbReference type="InterPro" id="IPR011011">
    <property type="entry name" value="Znf_FYVE_PHD"/>
</dbReference>
<dbReference type="PANTHER" id="PTHR23164:SF30">
    <property type="entry name" value="EARLY ENDOSOME ANTIGEN 1"/>
    <property type="match status" value="1"/>
</dbReference>
<evidence type="ECO:0000313" key="7">
    <source>
        <dbReference type="EMBL" id="KIM81683.1"/>
    </source>
</evidence>
<dbReference type="InterPro" id="IPR013083">
    <property type="entry name" value="Znf_RING/FYVE/PHD"/>
</dbReference>
<feature type="domain" description="FYVE-type" evidence="6">
    <location>
        <begin position="110"/>
        <end position="182"/>
    </location>
</feature>
<feature type="region of interest" description="Disordered" evidence="5">
    <location>
        <begin position="23"/>
        <end position="68"/>
    </location>
</feature>
<dbReference type="HOGENOM" id="CLU_064534_0_0_1"/>
<evidence type="ECO:0000313" key="8">
    <source>
        <dbReference type="Proteomes" id="UP000054166"/>
    </source>
</evidence>
<dbReference type="SUPFAM" id="SSF57903">
    <property type="entry name" value="FYVE/PHD zinc finger"/>
    <property type="match status" value="1"/>
</dbReference>
<organism evidence="7 8">
    <name type="scientific">Piloderma croceum (strain F 1598)</name>
    <dbReference type="NCBI Taxonomy" id="765440"/>
    <lineage>
        <taxon>Eukaryota</taxon>
        <taxon>Fungi</taxon>
        <taxon>Dikarya</taxon>
        <taxon>Basidiomycota</taxon>
        <taxon>Agaricomycotina</taxon>
        <taxon>Agaricomycetes</taxon>
        <taxon>Agaricomycetidae</taxon>
        <taxon>Atheliales</taxon>
        <taxon>Atheliaceae</taxon>
        <taxon>Piloderma</taxon>
    </lineage>
</organism>
<dbReference type="Pfam" id="PF01363">
    <property type="entry name" value="FYVE"/>
    <property type="match status" value="1"/>
</dbReference>
<feature type="region of interest" description="Disordered" evidence="5">
    <location>
        <begin position="293"/>
        <end position="314"/>
    </location>
</feature>
<evidence type="ECO:0000256" key="1">
    <source>
        <dbReference type="ARBA" id="ARBA00022723"/>
    </source>
</evidence>
<name>A0A0C3B629_PILCF</name>
<dbReference type="AlphaFoldDB" id="A0A0C3B629"/>
<dbReference type="SMART" id="SM00064">
    <property type="entry name" value="FYVE"/>
    <property type="match status" value="1"/>
</dbReference>